<comment type="caution">
    <text evidence="2">The sequence shown here is derived from an EMBL/GenBank/DDBJ whole genome shotgun (WGS) entry which is preliminary data.</text>
</comment>
<accession>A0A2P5FR86</accession>
<evidence type="ECO:0000313" key="3">
    <source>
        <dbReference type="Proteomes" id="UP000237000"/>
    </source>
</evidence>
<evidence type="ECO:0000313" key="2">
    <source>
        <dbReference type="EMBL" id="POO00317.1"/>
    </source>
</evidence>
<dbReference type="InParanoid" id="A0A2P5FR86"/>
<feature type="region of interest" description="Disordered" evidence="1">
    <location>
        <begin position="65"/>
        <end position="103"/>
    </location>
</feature>
<feature type="compositionally biased region" description="Low complexity" evidence="1">
    <location>
        <begin position="73"/>
        <end position="83"/>
    </location>
</feature>
<protein>
    <submittedName>
        <fullName evidence="2">Uncharacterized protein</fullName>
    </submittedName>
</protein>
<organism evidence="2 3">
    <name type="scientific">Trema orientale</name>
    <name type="common">Charcoal tree</name>
    <name type="synonym">Celtis orientalis</name>
    <dbReference type="NCBI Taxonomy" id="63057"/>
    <lineage>
        <taxon>Eukaryota</taxon>
        <taxon>Viridiplantae</taxon>
        <taxon>Streptophyta</taxon>
        <taxon>Embryophyta</taxon>
        <taxon>Tracheophyta</taxon>
        <taxon>Spermatophyta</taxon>
        <taxon>Magnoliopsida</taxon>
        <taxon>eudicotyledons</taxon>
        <taxon>Gunneridae</taxon>
        <taxon>Pentapetalae</taxon>
        <taxon>rosids</taxon>
        <taxon>fabids</taxon>
        <taxon>Rosales</taxon>
        <taxon>Cannabaceae</taxon>
        <taxon>Trema</taxon>
    </lineage>
</organism>
<keyword evidence="3" id="KW-1185">Reference proteome</keyword>
<dbReference type="AlphaFoldDB" id="A0A2P5FR86"/>
<dbReference type="Proteomes" id="UP000237000">
    <property type="component" value="Unassembled WGS sequence"/>
</dbReference>
<reference evidence="3" key="1">
    <citation type="submission" date="2016-06" db="EMBL/GenBank/DDBJ databases">
        <title>Parallel loss of symbiosis genes in relatives of nitrogen-fixing non-legume Parasponia.</title>
        <authorList>
            <person name="Van Velzen R."/>
            <person name="Holmer R."/>
            <person name="Bu F."/>
            <person name="Rutten L."/>
            <person name="Van Zeijl A."/>
            <person name="Liu W."/>
            <person name="Santuari L."/>
            <person name="Cao Q."/>
            <person name="Sharma T."/>
            <person name="Shen D."/>
            <person name="Roswanjaya Y."/>
            <person name="Wardhani T."/>
            <person name="Kalhor M.S."/>
            <person name="Jansen J."/>
            <person name="Van den Hoogen J."/>
            <person name="Gungor B."/>
            <person name="Hartog M."/>
            <person name="Hontelez J."/>
            <person name="Verver J."/>
            <person name="Yang W.-C."/>
            <person name="Schijlen E."/>
            <person name="Repin R."/>
            <person name="Schilthuizen M."/>
            <person name="Schranz E."/>
            <person name="Heidstra R."/>
            <person name="Miyata K."/>
            <person name="Fedorova E."/>
            <person name="Kohlen W."/>
            <person name="Bisseling T."/>
            <person name="Smit S."/>
            <person name="Geurts R."/>
        </authorList>
    </citation>
    <scope>NUCLEOTIDE SEQUENCE [LARGE SCALE GENOMIC DNA]</scope>
    <source>
        <strain evidence="3">cv. RG33-2</strain>
    </source>
</reference>
<evidence type="ECO:0000256" key="1">
    <source>
        <dbReference type="SAM" id="MobiDB-lite"/>
    </source>
</evidence>
<dbReference type="EMBL" id="JXTC01000014">
    <property type="protein sequence ID" value="POO00317.1"/>
    <property type="molecule type" value="Genomic_DNA"/>
</dbReference>
<sequence length="143" mass="15883">MLSLKLTSSIGSSMVAGEKESRHEGGFEIYQKTHILIAFQILTCFPSWVGLQNIIWVTTQTAQKEVRSGPLTSSSQRSSADSSPTIVEPARSSLDSSSAAPIDEPANRAHNWAYQILRLPPLTRANQAHQIRRTQVYWEGFNL</sequence>
<proteinExistence type="predicted"/>
<name>A0A2P5FR86_TREOI</name>
<gene>
    <name evidence="2" type="ORF">TorRG33x02_040950</name>
</gene>